<comment type="similarity">
    <text evidence="4">Belongs to the TRAFAC class YlqF/YawG GTPase family. MTG1 subfamily.</text>
</comment>
<feature type="binding site" evidence="5">
    <location>
        <begin position="101"/>
        <end position="104"/>
    </location>
    <ligand>
        <name>GTP</name>
        <dbReference type="ChEBI" id="CHEBI:37565"/>
    </ligand>
</feature>
<protein>
    <recommendedName>
        <fullName evidence="1 4">Ribosome biogenesis GTPase A</fullName>
    </recommendedName>
</protein>
<name>A0A1T4ZRV8_9FIRM</name>
<dbReference type="InterPro" id="IPR019991">
    <property type="entry name" value="GTP-bd_ribosome_bgen"/>
</dbReference>
<evidence type="ECO:0000256" key="2">
    <source>
        <dbReference type="ARBA" id="ARBA00022741"/>
    </source>
</evidence>
<dbReference type="GO" id="GO:0005737">
    <property type="term" value="C:cytoplasm"/>
    <property type="evidence" value="ECO:0007669"/>
    <property type="project" value="UniProtKB-SubCell"/>
</dbReference>
<evidence type="ECO:0000256" key="4">
    <source>
        <dbReference type="PIRNR" id="PIRNR006230"/>
    </source>
</evidence>
<dbReference type="GO" id="GO:0003924">
    <property type="term" value="F:GTPase activity"/>
    <property type="evidence" value="ECO:0007669"/>
    <property type="project" value="TreeGrafter"/>
</dbReference>
<dbReference type="PIRSF" id="PIRSF006230">
    <property type="entry name" value="MG442"/>
    <property type="match status" value="1"/>
</dbReference>
<keyword evidence="4" id="KW-0963">Cytoplasm</keyword>
<dbReference type="PROSITE" id="PS51721">
    <property type="entry name" value="G_CP"/>
    <property type="match status" value="1"/>
</dbReference>
<proteinExistence type="inferred from homology"/>
<feature type="binding site" evidence="5">
    <location>
        <position position="217"/>
    </location>
    <ligand>
        <name>GTP</name>
        <dbReference type="ChEBI" id="CHEBI:37565"/>
    </ligand>
</feature>
<dbReference type="InterPro" id="IPR027417">
    <property type="entry name" value="P-loop_NTPase"/>
</dbReference>
<dbReference type="GO" id="GO:0005525">
    <property type="term" value="F:GTP binding"/>
    <property type="evidence" value="ECO:0007669"/>
    <property type="project" value="UniProtKB-KW"/>
</dbReference>
<dbReference type="AlphaFoldDB" id="A0A1T4ZRV8"/>
<feature type="region of interest" description="Disordered" evidence="6">
    <location>
        <begin position="1"/>
        <end position="44"/>
    </location>
</feature>
<dbReference type="EMBL" id="FUYN01000001">
    <property type="protein sequence ID" value="SKB25307.1"/>
    <property type="molecule type" value="Genomic_DNA"/>
</dbReference>
<feature type="binding site" evidence="5">
    <location>
        <begin position="173"/>
        <end position="178"/>
    </location>
    <ligand>
        <name>GTP</name>
        <dbReference type="ChEBI" id="CHEBI:37565"/>
    </ligand>
</feature>
<organism evidence="8 9">
    <name type="scientific">Acetoanaerobium noterae</name>
    <dbReference type="NCBI Taxonomy" id="745369"/>
    <lineage>
        <taxon>Bacteria</taxon>
        <taxon>Bacillati</taxon>
        <taxon>Bacillota</taxon>
        <taxon>Clostridia</taxon>
        <taxon>Peptostreptococcales</taxon>
        <taxon>Filifactoraceae</taxon>
        <taxon>Acetoanaerobium</taxon>
    </lineage>
</organism>
<comment type="subcellular location">
    <subcellularLocation>
        <location evidence="4">Cytoplasm</location>
    </subcellularLocation>
</comment>
<dbReference type="InterPro" id="IPR023179">
    <property type="entry name" value="GTP-bd_ortho_bundle_sf"/>
</dbReference>
<dbReference type="PANTHER" id="PTHR45782:SF4">
    <property type="entry name" value="MITOCHONDRIAL RIBOSOME-ASSOCIATED GTPASE 1"/>
    <property type="match status" value="1"/>
</dbReference>
<dbReference type="InterPro" id="IPR016478">
    <property type="entry name" value="GTPase_MTG1"/>
</dbReference>
<keyword evidence="3 4" id="KW-0342">GTP-binding</keyword>
<dbReference type="NCBIfam" id="TIGR03596">
    <property type="entry name" value="GTPase_YlqF"/>
    <property type="match status" value="1"/>
</dbReference>
<dbReference type="PANTHER" id="PTHR45782">
    <property type="entry name" value="MITOCHONDRIAL RIBOSOME-ASSOCIATED GTPASE 1"/>
    <property type="match status" value="1"/>
</dbReference>
<evidence type="ECO:0000256" key="5">
    <source>
        <dbReference type="PIRSR" id="PIRSR006230-1"/>
    </source>
</evidence>
<reference evidence="9" key="1">
    <citation type="submission" date="2017-02" db="EMBL/GenBank/DDBJ databases">
        <authorList>
            <person name="Varghese N."/>
            <person name="Submissions S."/>
        </authorList>
    </citation>
    <scope>NUCLEOTIDE SEQUENCE [LARGE SCALE GENOMIC DNA]</scope>
    <source>
        <strain evidence="9">ATCC 35199</strain>
    </source>
</reference>
<sequence>MKKSNSKVNKPVIKSSRKPSTKNNKVKDLKADEANKSSSQDSDLNINWYPGHMKKTKEQILENIKLVDVVLEIVDARAPYSTSNPDIDDMVKNLPKVVVLNKEDLADPNKTQQWIEYYKTKGHESAMINSLTGKGLNELLASLNNKSKDLYKKLESKGRRKRALRVMVVGIPNVGKSSIINRIVGKKSAQTGDRPGVTKGKQWVKLKGDLELLDTPGVLWPKIEDQSVAMKLAFLGSIKDQVMEIEEIAMELIKYLKEIKPQIFTERFDLDKDISDMEAIEIADFIAFKRGYILPGNQVDYFRLSSSLLMEFRAGKLGTITLETPKSI</sequence>
<evidence type="ECO:0000313" key="9">
    <source>
        <dbReference type="Proteomes" id="UP000243406"/>
    </source>
</evidence>
<feature type="binding site" evidence="5">
    <location>
        <begin position="129"/>
        <end position="130"/>
    </location>
    <ligand>
        <name>GTP</name>
        <dbReference type="ChEBI" id="CHEBI:37565"/>
    </ligand>
</feature>
<dbReference type="Gene3D" id="3.40.50.300">
    <property type="entry name" value="P-loop containing nucleotide triphosphate hydrolases"/>
    <property type="match status" value="1"/>
</dbReference>
<dbReference type="SUPFAM" id="SSF52540">
    <property type="entry name" value="P-loop containing nucleoside triphosphate hydrolases"/>
    <property type="match status" value="1"/>
</dbReference>
<evidence type="ECO:0000313" key="8">
    <source>
        <dbReference type="EMBL" id="SKB25307.1"/>
    </source>
</evidence>
<evidence type="ECO:0000259" key="7">
    <source>
        <dbReference type="PROSITE" id="PS51721"/>
    </source>
</evidence>
<feature type="domain" description="CP-type G" evidence="7">
    <location>
        <begin position="54"/>
        <end position="221"/>
    </location>
</feature>
<keyword evidence="9" id="KW-1185">Reference proteome</keyword>
<comment type="function">
    <text evidence="4">Required for a late step of 50S ribosomal subunit assembly. Has GTPase activity.</text>
</comment>
<feature type="compositionally biased region" description="Basic and acidic residues" evidence="6">
    <location>
        <begin position="25"/>
        <end position="35"/>
    </location>
</feature>
<dbReference type="PRINTS" id="PR00326">
    <property type="entry name" value="GTP1OBG"/>
</dbReference>
<dbReference type="FunFam" id="3.40.50.300:FF:000590">
    <property type="entry name" value="Ribosome biogenesis GTPase A"/>
    <property type="match status" value="1"/>
</dbReference>
<evidence type="ECO:0000256" key="3">
    <source>
        <dbReference type="ARBA" id="ARBA00023134"/>
    </source>
</evidence>
<evidence type="ECO:0000256" key="6">
    <source>
        <dbReference type="SAM" id="MobiDB-lite"/>
    </source>
</evidence>
<accession>A0A1T4ZRV8</accession>
<gene>
    <name evidence="8" type="ORF">SAMN02745120_0280</name>
</gene>
<dbReference type="RefSeq" id="WP_079588269.1">
    <property type="nucleotide sequence ID" value="NZ_DAMCMJ010000006.1"/>
</dbReference>
<evidence type="ECO:0000256" key="1">
    <source>
        <dbReference type="ARBA" id="ARBA00014898"/>
    </source>
</evidence>
<dbReference type="InterPro" id="IPR030378">
    <property type="entry name" value="G_CP_dom"/>
</dbReference>
<dbReference type="GO" id="GO:0006412">
    <property type="term" value="P:translation"/>
    <property type="evidence" value="ECO:0007669"/>
    <property type="project" value="TreeGrafter"/>
</dbReference>
<dbReference type="CDD" id="cd01856">
    <property type="entry name" value="YlqF"/>
    <property type="match status" value="1"/>
</dbReference>
<dbReference type="OrthoDB" id="9779790at2"/>
<dbReference type="Proteomes" id="UP000243406">
    <property type="component" value="Unassembled WGS sequence"/>
</dbReference>
<dbReference type="InterPro" id="IPR006073">
    <property type="entry name" value="GTP-bd"/>
</dbReference>
<dbReference type="Pfam" id="PF01926">
    <property type="entry name" value="MMR_HSR1"/>
    <property type="match status" value="1"/>
</dbReference>
<dbReference type="Gene3D" id="1.10.1580.10">
    <property type="match status" value="1"/>
</dbReference>
<keyword evidence="2 4" id="KW-0547">Nucleotide-binding</keyword>